<dbReference type="Proteomes" id="UP000241507">
    <property type="component" value="Chromosome"/>
</dbReference>
<keyword evidence="1" id="KW-0645">Protease</keyword>
<dbReference type="Pfam" id="PF13715">
    <property type="entry name" value="CarbopepD_reg_2"/>
    <property type="match status" value="1"/>
</dbReference>
<keyword evidence="2" id="KW-1185">Reference proteome</keyword>
<name>A0A2R3Z4S8_9FLAO</name>
<accession>A0A2R3Z4S8</accession>
<proteinExistence type="predicted"/>
<keyword evidence="1" id="KW-0378">Hydrolase</keyword>
<dbReference type="Gene3D" id="2.60.40.1120">
    <property type="entry name" value="Carboxypeptidase-like, regulatory domain"/>
    <property type="match status" value="1"/>
</dbReference>
<gene>
    <name evidence="1" type="ORF">C7S20_08035</name>
</gene>
<reference evidence="2" key="1">
    <citation type="submission" date="2018-03" db="EMBL/GenBank/DDBJ databases">
        <title>Gramella fulva sp. nov., isolated from a dry surface of tidal flat.</title>
        <authorList>
            <person name="Hwang S.H."/>
            <person name="Hwang W.M."/>
            <person name="Kang K."/>
            <person name="Ahn T.-Y."/>
        </authorList>
    </citation>
    <scope>NUCLEOTIDE SEQUENCE [LARGE SCALE GENOMIC DNA]</scope>
    <source>
        <strain evidence="2">SH35</strain>
    </source>
</reference>
<dbReference type="RefSeq" id="WP_107012000.1">
    <property type="nucleotide sequence ID" value="NZ_CP028136.1"/>
</dbReference>
<sequence length="819" mass="94358">MRLPVLLLSIFCGFGLYGQSLIKGRIVSAENRKPLPYAKIQISEDRQVLSNIDGSFQFFLDEGSKKINISYIGYQTLTTTVGRATQFLEVALRPKYEQLETVMIPLENSADVIIKKAIAAKAKNDPKKALNGFHYKSYSKFIIDNQDALLQMKADSTAAAMEIVLNEGRAYLSEKVSEHFYSKSGGEQEKVIGMETAGFKKPIYNILFMSINPFSLYDESYQLYKTEYAGPLAKNAFKNYDYRIIDTTETEKPAYVVYFKPKREKVVAGLEGILYLDTQTYAIQKAKAQLLGAIRLEVNHEYEYFPEKKLWFPVSQTTTIQPGTGGKEVAVFGGTIGLGTVQQKPGVVSTIFGSEKISKNLYLNSTEKYYDISLEPATENPVKNASVYIPEEALKKDSIFWQQNRQMEYTQRDQAASKIVDSIIEAGNVKRKLQIQNTMTTGYYPWGYWDVDLTKIFKFSNYEGIRLGFGGKTSDQVSSHFNLNGYTTYGFKDKVWKYGIGTQIYLDDRSDTRLNFYFSRDIQETGSFKYLKGRRTFYILQPRFVNINFYYNYKTYWTSLEHNFAPGLTTEFRISREDIWQIRDYSFQKNDKTYSDYRLGEATISFFWRPFSEFVSTPQGSRLIERHFPQFTGQIEHSFKGFFGGDFNFTRIGLKIEHAIKQIDQSTTEFILEGNIGFGDLPLTHSFHAYPNSPNREKILKRFAVGGNNSFETMYFNEFFSDRLVMLHIRHQFRPFKIGENFQPELVLVSRHAIGDMEHLERHQGIQFNTLEQGYSEFGMELNKIFSGFGLSAAYRYGAYHLPTFTQNLALIFTLQLQL</sequence>
<dbReference type="GO" id="GO:0004180">
    <property type="term" value="F:carboxypeptidase activity"/>
    <property type="evidence" value="ECO:0007669"/>
    <property type="project" value="UniProtKB-KW"/>
</dbReference>
<dbReference type="OrthoDB" id="604691at2"/>
<dbReference type="Pfam" id="PF18939">
    <property type="entry name" value="DUF5686"/>
    <property type="match status" value="1"/>
</dbReference>
<keyword evidence="1" id="KW-0121">Carboxypeptidase</keyword>
<dbReference type="SUPFAM" id="SSF49464">
    <property type="entry name" value="Carboxypeptidase regulatory domain-like"/>
    <property type="match status" value="1"/>
</dbReference>
<evidence type="ECO:0000313" key="2">
    <source>
        <dbReference type="Proteomes" id="UP000241507"/>
    </source>
</evidence>
<dbReference type="InterPro" id="IPR008969">
    <property type="entry name" value="CarboxyPept-like_regulatory"/>
</dbReference>
<dbReference type="InterPro" id="IPR043741">
    <property type="entry name" value="DUF5686"/>
</dbReference>
<dbReference type="AlphaFoldDB" id="A0A2R3Z4S8"/>
<protein>
    <submittedName>
        <fullName evidence="1">Carboxypeptidase</fullName>
    </submittedName>
</protein>
<organism evidence="1 2">
    <name type="scientific">Christiangramia fulva</name>
    <dbReference type="NCBI Taxonomy" id="2126553"/>
    <lineage>
        <taxon>Bacteria</taxon>
        <taxon>Pseudomonadati</taxon>
        <taxon>Bacteroidota</taxon>
        <taxon>Flavobacteriia</taxon>
        <taxon>Flavobacteriales</taxon>
        <taxon>Flavobacteriaceae</taxon>
        <taxon>Christiangramia</taxon>
    </lineage>
</organism>
<dbReference type="KEGG" id="grs:C7S20_08035"/>
<dbReference type="EMBL" id="CP028136">
    <property type="protein sequence ID" value="AVR45222.1"/>
    <property type="molecule type" value="Genomic_DNA"/>
</dbReference>
<evidence type="ECO:0000313" key="1">
    <source>
        <dbReference type="EMBL" id="AVR45222.1"/>
    </source>
</evidence>